<sequence length="545" mass="59206">MALPTADPDLAVILKKEMGINTAAGFKNVLLPASTTTLRVLISGDGDDVVDLVSTFIDCIAGGQYIDKQTYPLPHCDTNAAVQLYTCQVKKSTFALRHSGSNAEPKSLADMIKETEAVSQLFDVKSDQLELVQIKDDKDDNDELVTVEFVFLPHPVVLLALKSLQPYGYLDALFALLGLAYRDNGALYGLFYVNEWLTSQSELALTMFVDQFASLCPNLTYIMANYEPRTVIMDGGTYLDVSQRIAPIKALVDKRNVALTAIPVTTTKPQVDRPAREAFFYQQHAAVVEILVGFKRLGSAVSAQTAMLPMPPALEMWTPALLGFLDAGSKLLGESNQGHQQQRVAIHQWIKQLDQHIVECTKTKASADTAITRHQKLKVYTPGFMVALAVVASTAANHSGLVVTALAVCMLMVGLMQVSQSKTQQIIAARYKADKQLPKLEAKKAEVNGTLLDVACKIKAIAKWQAMLELVRDACPTGKDVSVAALISVCKPLISLCFRVALDLPTRDEDLADLATAFLGGTCGDTGQVHSLLLALAAQIKKQRV</sequence>
<reference evidence="2" key="2">
    <citation type="submission" date="2009-11" db="EMBL/GenBank/DDBJ databases">
        <title>The Genome Sequence of Allomyces macrogynus strain ATCC 38327.</title>
        <authorList>
            <consortium name="The Broad Institute Genome Sequencing Platform"/>
            <person name="Russ C."/>
            <person name="Cuomo C."/>
            <person name="Shea T."/>
            <person name="Young S.K."/>
            <person name="Zeng Q."/>
            <person name="Koehrsen M."/>
            <person name="Haas B."/>
            <person name="Borodovsky M."/>
            <person name="Guigo R."/>
            <person name="Alvarado L."/>
            <person name="Berlin A."/>
            <person name="Borenstein D."/>
            <person name="Chen Z."/>
            <person name="Engels R."/>
            <person name="Freedman E."/>
            <person name="Gellesch M."/>
            <person name="Goldberg J."/>
            <person name="Griggs A."/>
            <person name="Gujja S."/>
            <person name="Heiman D."/>
            <person name="Hepburn T."/>
            <person name="Howarth C."/>
            <person name="Jen D."/>
            <person name="Larson L."/>
            <person name="Lewis B."/>
            <person name="Mehta T."/>
            <person name="Park D."/>
            <person name="Pearson M."/>
            <person name="Roberts A."/>
            <person name="Saif S."/>
            <person name="Shenoy N."/>
            <person name="Sisk P."/>
            <person name="Stolte C."/>
            <person name="Sykes S."/>
            <person name="Walk T."/>
            <person name="White J."/>
            <person name="Yandava C."/>
            <person name="Burger G."/>
            <person name="Gray M.W."/>
            <person name="Holland P.W.H."/>
            <person name="King N."/>
            <person name="Lang F.B.F."/>
            <person name="Roger A.J."/>
            <person name="Ruiz-Trillo I."/>
            <person name="Lander E."/>
            <person name="Nusbaum C."/>
        </authorList>
    </citation>
    <scope>NUCLEOTIDE SEQUENCE [LARGE SCALE GENOMIC DNA]</scope>
    <source>
        <strain evidence="2">ATCC 38327</strain>
    </source>
</reference>
<organism evidence="1 2">
    <name type="scientific">Allomyces macrogynus (strain ATCC 38327)</name>
    <name type="common">Allomyces javanicus var. macrogynus</name>
    <dbReference type="NCBI Taxonomy" id="578462"/>
    <lineage>
        <taxon>Eukaryota</taxon>
        <taxon>Fungi</taxon>
        <taxon>Fungi incertae sedis</taxon>
        <taxon>Blastocladiomycota</taxon>
        <taxon>Blastocladiomycetes</taxon>
        <taxon>Blastocladiales</taxon>
        <taxon>Blastocladiaceae</taxon>
        <taxon>Allomyces</taxon>
    </lineage>
</organism>
<dbReference type="VEuPathDB" id="FungiDB:AMAG_00051"/>
<dbReference type="Proteomes" id="UP000054350">
    <property type="component" value="Unassembled WGS sequence"/>
</dbReference>
<accession>A0A0L0RUV9</accession>
<gene>
    <name evidence="1" type="ORF">AMAG_00051</name>
</gene>
<dbReference type="OrthoDB" id="5586106at2759"/>
<protein>
    <submittedName>
        <fullName evidence="1">Uncharacterized protein</fullName>
    </submittedName>
</protein>
<evidence type="ECO:0000313" key="1">
    <source>
        <dbReference type="EMBL" id="KNE54048.1"/>
    </source>
</evidence>
<keyword evidence="2" id="KW-1185">Reference proteome</keyword>
<evidence type="ECO:0000313" key="2">
    <source>
        <dbReference type="Proteomes" id="UP000054350"/>
    </source>
</evidence>
<name>A0A0L0RUV9_ALLM3</name>
<reference evidence="1 2" key="1">
    <citation type="submission" date="2009-11" db="EMBL/GenBank/DDBJ databases">
        <title>Annotation of Allomyces macrogynus ATCC 38327.</title>
        <authorList>
            <consortium name="The Broad Institute Genome Sequencing Platform"/>
            <person name="Russ C."/>
            <person name="Cuomo C."/>
            <person name="Burger G."/>
            <person name="Gray M.W."/>
            <person name="Holland P.W.H."/>
            <person name="King N."/>
            <person name="Lang F.B.F."/>
            <person name="Roger A.J."/>
            <person name="Ruiz-Trillo I."/>
            <person name="Young S.K."/>
            <person name="Zeng Q."/>
            <person name="Gargeya S."/>
            <person name="Fitzgerald M."/>
            <person name="Haas B."/>
            <person name="Abouelleil A."/>
            <person name="Alvarado L."/>
            <person name="Arachchi H.M."/>
            <person name="Berlin A."/>
            <person name="Chapman S.B."/>
            <person name="Gearin G."/>
            <person name="Goldberg J."/>
            <person name="Griggs A."/>
            <person name="Gujja S."/>
            <person name="Hansen M."/>
            <person name="Heiman D."/>
            <person name="Howarth C."/>
            <person name="Larimer J."/>
            <person name="Lui A."/>
            <person name="MacDonald P.J.P."/>
            <person name="McCowen C."/>
            <person name="Montmayeur A."/>
            <person name="Murphy C."/>
            <person name="Neiman D."/>
            <person name="Pearson M."/>
            <person name="Priest M."/>
            <person name="Roberts A."/>
            <person name="Saif S."/>
            <person name="Shea T."/>
            <person name="Sisk P."/>
            <person name="Stolte C."/>
            <person name="Sykes S."/>
            <person name="Wortman J."/>
            <person name="Nusbaum C."/>
            <person name="Birren B."/>
        </authorList>
    </citation>
    <scope>NUCLEOTIDE SEQUENCE [LARGE SCALE GENOMIC DNA]</scope>
    <source>
        <strain evidence="1 2">ATCC 38327</strain>
    </source>
</reference>
<dbReference type="EMBL" id="GG745328">
    <property type="protein sequence ID" value="KNE54048.1"/>
    <property type="molecule type" value="Genomic_DNA"/>
</dbReference>
<proteinExistence type="predicted"/>
<dbReference type="AlphaFoldDB" id="A0A0L0RUV9"/>